<dbReference type="SMART" id="SM01019">
    <property type="entry name" value="B3"/>
    <property type="match status" value="1"/>
</dbReference>
<dbReference type="PANTHER" id="PTHR31391">
    <property type="entry name" value="B3 DOMAIN-CONTAINING PROTEIN OS11G0197600-RELATED"/>
    <property type="match status" value="1"/>
</dbReference>
<dbReference type="PROSITE" id="PS50863">
    <property type="entry name" value="B3"/>
    <property type="match status" value="1"/>
</dbReference>
<protein>
    <recommendedName>
        <fullName evidence="1">TF-B3 domain-containing protein</fullName>
    </recommendedName>
</protein>
<dbReference type="PANTHER" id="PTHR31391:SF64">
    <property type="entry name" value="B3 DOMAIN-CONTAINING PROTEIN OS06G0112300"/>
    <property type="match status" value="1"/>
</dbReference>
<reference evidence="2" key="1">
    <citation type="submission" date="2021-01" db="EMBL/GenBank/DDBJ databases">
        <authorList>
            <person name="Lovell J.T."/>
            <person name="Bentley N."/>
            <person name="Bhattarai G."/>
            <person name="Jenkins J.W."/>
            <person name="Sreedasyam A."/>
            <person name="Alarcon Y."/>
            <person name="Bock C."/>
            <person name="Boston L."/>
            <person name="Carlson J."/>
            <person name="Cervantes K."/>
            <person name="Clermont K."/>
            <person name="Krom N."/>
            <person name="Kubenka K."/>
            <person name="Mamidi S."/>
            <person name="Mattison C."/>
            <person name="Monteros M."/>
            <person name="Pisani C."/>
            <person name="Plott C."/>
            <person name="Rajasekar S."/>
            <person name="Rhein H.S."/>
            <person name="Rohla C."/>
            <person name="Song M."/>
            <person name="Hilaire R.S."/>
            <person name="Shu S."/>
            <person name="Wells L."/>
            <person name="Wang X."/>
            <person name="Webber J."/>
            <person name="Heerema R.J."/>
            <person name="Klein P."/>
            <person name="Conner P."/>
            <person name="Grauke L."/>
            <person name="Grimwood J."/>
            <person name="Schmutz J."/>
            <person name="Randall J.J."/>
        </authorList>
    </citation>
    <scope>NUCLEOTIDE SEQUENCE</scope>
    <source>
        <tissue evidence="2">Leaf</tissue>
    </source>
</reference>
<dbReference type="CDD" id="cd10017">
    <property type="entry name" value="B3_DNA"/>
    <property type="match status" value="1"/>
</dbReference>
<name>A0A922DBG2_CARIL</name>
<dbReference type="EMBL" id="CM031837">
    <property type="protein sequence ID" value="KAG6680669.1"/>
    <property type="molecule type" value="Genomic_DNA"/>
</dbReference>
<dbReference type="EMBL" id="CM031837">
    <property type="protein sequence ID" value="KAG6680668.1"/>
    <property type="molecule type" value="Genomic_DNA"/>
</dbReference>
<dbReference type="Pfam" id="PF02362">
    <property type="entry name" value="B3"/>
    <property type="match status" value="1"/>
</dbReference>
<evidence type="ECO:0000259" key="1">
    <source>
        <dbReference type="PROSITE" id="PS50863"/>
    </source>
</evidence>
<sequence length="258" mass="29708">MEDTPEEPEPNPMTTKLQGDEYLPLSGKPYCDIILAKSHVGPRYQMALPVKLNRIIPPLMIPMVLTYRGKNWEMLYKGSQCVKWLGSGWKAFADDNDLKAGDACVFELMESCRTKIILRVHILKGDIPSEFLDKAHYIQTVRHEQSTYSIATPQVSNVEERLCSLTISMLPNSTVMVGWWRQRRRPLRQWKGSTIRLGNKRRGFCLGSRPVVHWRVMRGSLKMLKKIIMGMAPNELLTEAYYRSLGPFLRPQLFLPLC</sequence>
<dbReference type="EMBL" id="CM031837">
    <property type="protein sequence ID" value="KAG6680670.1"/>
    <property type="molecule type" value="Genomic_DNA"/>
</dbReference>
<dbReference type="Proteomes" id="UP000811246">
    <property type="component" value="Chromosome 13"/>
</dbReference>
<evidence type="ECO:0000313" key="2">
    <source>
        <dbReference type="EMBL" id="KAG6680669.1"/>
    </source>
</evidence>
<accession>A0A922DBG2</accession>
<gene>
    <name evidence="2" type="ORF">I3842_13G054200</name>
</gene>
<dbReference type="InterPro" id="IPR044837">
    <property type="entry name" value="REM16-like"/>
</dbReference>
<dbReference type="InterPro" id="IPR003340">
    <property type="entry name" value="B3_DNA-bd"/>
</dbReference>
<evidence type="ECO:0000313" key="3">
    <source>
        <dbReference type="Proteomes" id="UP000811246"/>
    </source>
</evidence>
<organism evidence="2 3">
    <name type="scientific">Carya illinoinensis</name>
    <name type="common">Pecan</name>
    <dbReference type="NCBI Taxonomy" id="32201"/>
    <lineage>
        <taxon>Eukaryota</taxon>
        <taxon>Viridiplantae</taxon>
        <taxon>Streptophyta</taxon>
        <taxon>Embryophyta</taxon>
        <taxon>Tracheophyta</taxon>
        <taxon>Spermatophyta</taxon>
        <taxon>Magnoliopsida</taxon>
        <taxon>eudicotyledons</taxon>
        <taxon>Gunneridae</taxon>
        <taxon>Pentapetalae</taxon>
        <taxon>rosids</taxon>
        <taxon>fabids</taxon>
        <taxon>Fagales</taxon>
        <taxon>Juglandaceae</taxon>
        <taxon>Carya</taxon>
    </lineage>
</organism>
<feature type="domain" description="TF-B3" evidence="1">
    <location>
        <begin position="31"/>
        <end position="126"/>
    </location>
</feature>
<dbReference type="GO" id="GO:0003677">
    <property type="term" value="F:DNA binding"/>
    <property type="evidence" value="ECO:0007669"/>
    <property type="project" value="InterPro"/>
</dbReference>
<proteinExistence type="predicted"/>
<comment type="caution">
    <text evidence="2">The sequence shown here is derived from an EMBL/GenBank/DDBJ whole genome shotgun (WGS) entry which is preliminary data.</text>
</comment>
<dbReference type="AlphaFoldDB" id="A0A922DBG2"/>